<proteinExistence type="predicted"/>
<sequence length="532" mass="59802">MRRRKLVTQRPMVQRNDLIGLGKEKLAELLAEQISSLPYHRQKQWVRSHLPDRAKDTSASESRRASLFDEIEEFCAQSRSGSFVSWEDDYGWDDRYGESGDHEKFEEWIELFTDLMKGALELTRSGRHTEAAEAYRKLLGLLKEAGQTTDILGNHGAPQDSIDLDFSKVIEAYARSLLASPSGQSVDEVITEVLPVAKKYRYVEGFTGLAGALDVQGRERLKERLSRAVEEGLKADRPYCPDEVEGLIALARVGKNQTEVLALKERFASRNAVYLREVLSHYERKKDWNGVARLAQMGVKHFGHHGEFAKALIKAREALGDPSAAQEAQIAHFLQEPGAAEFAALRRRSEALSNWDAVFEKLLRASASWLKTQLLLAEGKEREVLEGAVGRQSRMDLDGIKLVAKYAVARLSEGVDLAGFKKLEELQKRLTRDKDESYDWLRLIFQKPGTLTRGEYASLAGGMYRRLVDVHLNSGKSSRAAPAAHYCAIVAELSRLLDEPGLWADLLGHLKQLHGKKRLIWEKLKAEGCPLA</sequence>
<evidence type="ECO:0000313" key="2">
    <source>
        <dbReference type="Proteomes" id="UP000741360"/>
    </source>
</evidence>
<reference evidence="1" key="1">
    <citation type="submission" date="2020-07" db="EMBL/GenBank/DDBJ databases">
        <title>Huge and variable diversity of episymbiotic CPR bacteria and DPANN archaea in groundwater ecosystems.</title>
        <authorList>
            <person name="He C.Y."/>
            <person name="Keren R."/>
            <person name="Whittaker M."/>
            <person name="Farag I.F."/>
            <person name="Doudna J."/>
            <person name="Cate J.H.D."/>
            <person name="Banfield J.F."/>
        </authorList>
    </citation>
    <scope>NUCLEOTIDE SEQUENCE</scope>
    <source>
        <strain evidence="1">NC_groundwater_717_Ag_S-0.2um_59_8</strain>
    </source>
</reference>
<gene>
    <name evidence="1" type="ORF">HYY65_08960</name>
</gene>
<protein>
    <submittedName>
        <fullName evidence="1">Uncharacterized protein</fullName>
    </submittedName>
</protein>
<dbReference type="AlphaFoldDB" id="A0A932GQE1"/>
<evidence type="ECO:0000313" key="1">
    <source>
        <dbReference type="EMBL" id="MBI3015169.1"/>
    </source>
</evidence>
<dbReference type="Proteomes" id="UP000741360">
    <property type="component" value="Unassembled WGS sequence"/>
</dbReference>
<accession>A0A932GQE1</accession>
<name>A0A932GQE1_UNCTE</name>
<dbReference type="EMBL" id="JACPSX010000172">
    <property type="protein sequence ID" value="MBI3015169.1"/>
    <property type="molecule type" value="Genomic_DNA"/>
</dbReference>
<organism evidence="1 2">
    <name type="scientific">Tectimicrobiota bacterium</name>
    <dbReference type="NCBI Taxonomy" id="2528274"/>
    <lineage>
        <taxon>Bacteria</taxon>
        <taxon>Pseudomonadati</taxon>
        <taxon>Nitrospinota/Tectimicrobiota group</taxon>
        <taxon>Candidatus Tectimicrobiota</taxon>
    </lineage>
</organism>
<comment type="caution">
    <text evidence="1">The sequence shown here is derived from an EMBL/GenBank/DDBJ whole genome shotgun (WGS) entry which is preliminary data.</text>
</comment>